<evidence type="ECO:0000256" key="2">
    <source>
        <dbReference type="ARBA" id="ARBA00022723"/>
    </source>
</evidence>
<dbReference type="InterPro" id="IPR005801">
    <property type="entry name" value="ADC_synthase"/>
</dbReference>
<dbReference type="Gene3D" id="3.60.120.10">
    <property type="entry name" value="Anthranilate synthase"/>
    <property type="match status" value="1"/>
</dbReference>
<reference evidence="7" key="1">
    <citation type="submission" date="2016-06" db="EMBL/GenBank/DDBJ databases">
        <authorList>
            <person name="Varghese N."/>
        </authorList>
    </citation>
    <scope>NUCLEOTIDE SEQUENCE [LARGE SCALE GENOMIC DNA]</scope>
    <source>
        <strain evidence="7">DSM 46123</strain>
    </source>
</reference>
<dbReference type="EMBL" id="FMHU01000002">
    <property type="protein sequence ID" value="SCL25230.1"/>
    <property type="molecule type" value="Genomic_DNA"/>
</dbReference>
<dbReference type="SUPFAM" id="SSF56322">
    <property type="entry name" value="ADC synthase"/>
    <property type="match status" value="1"/>
</dbReference>
<dbReference type="InterPro" id="IPR019996">
    <property type="entry name" value="Salicylate_synthase"/>
</dbReference>
<keyword evidence="2" id="KW-0479">Metal-binding</keyword>
<dbReference type="RefSeq" id="WP_218105752.1">
    <property type="nucleotide sequence ID" value="NZ_FMHU01000002.1"/>
</dbReference>
<dbReference type="GO" id="GO:0008909">
    <property type="term" value="F:isochorismate synthase activity"/>
    <property type="evidence" value="ECO:0007669"/>
    <property type="project" value="InterPro"/>
</dbReference>
<dbReference type="Pfam" id="PF00425">
    <property type="entry name" value="Chorismate_bind"/>
    <property type="match status" value="1"/>
</dbReference>
<keyword evidence="4" id="KW-0456">Lyase</keyword>
<evidence type="ECO:0000256" key="3">
    <source>
        <dbReference type="ARBA" id="ARBA00022842"/>
    </source>
</evidence>
<organism evidence="6 7">
    <name type="scientific">Micromonospora inyonensis</name>
    <dbReference type="NCBI Taxonomy" id="47866"/>
    <lineage>
        <taxon>Bacteria</taxon>
        <taxon>Bacillati</taxon>
        <taxon>Actinomycetota</taxon>
        <taxon>Actinomycetes</taxon>
        <taxon>Micromonosporales</taxon>
        <taxon>Micromonosporaceae</taxon>
        <taxon>Micromonospora</taxon>
    </lineage>
</organism>
<dbReference type="PRINTS" id="PR00095">
    <property type="entry name" value="ANTSNTHASEI"/>
</dbReference>
<dbReference type="AlphaFoldDB" id="A0A1C6S768"/>
<dbReference type="PANTHER" id="PTHR11236:SF48">
    <property type="entry name" value="ISOCHORISMATE SYNTHASE MENF"/>
    <property type="match status" value="1"/>
</dbReference>
<keyword evidence="7" id="KW-1185">Reference proteome</keyword>
<accession>A0A1C6S768</accession>
<gene>
    <name evidence="6" type="ORF">GA0074694_4164</name>
</gene>
<evidence type="ECO:0000256" key="1">
    <source>
        <dbReference type="ARBA" id="ARBA00001946"/>
    </source>
</evidence>
<dbReference type="InterPro" id="IPR019999">
    <property type="entry name" value="Anth_synth_I-like"/>
</dbReference>
<dbReference type="GO" id="GO:0000162">
    <property type="term" value="P:L-tryptophan biosynthetic process"/>
    <property type="evidence" value="ECO:0007669"/>
    <property type="project" value="TreeGrafter"/>
</dbReference>
<dbReference type="Proteomes" id="UP000198906">
    <property type="component" value="Unassembled WGS sequence"/>
</dbReference>
<evidence type="ECO:0000256" key="4">
    <source>
        <dbReference type="ARBA" id="ARBA00023239"/>
    </source>
</evidence>
<dbReference type="InterPro" id="IPR015890">
    <property type="entry name" value="Chorismate_C"/>
</dbReference>
<name>A0A1C6S768_9ACTN</name>
<dbReference type="GO" id="GO:0046872">
    <property type="term" value="F:metal ion binding"/>
    <property type="evidence" value="ECO:0007669"/>
    <property type="project" value="UniProtKB-KW"/>
</dbReference>
<feature type="domain" description="Chorismate-utilising enzyme C-terminal" evidence="5">
    <location>
        <begin position="186"/>
        <end position="438"/>
    </location>
</feature>
<comment type="cofactor">
    <cofactor evidence="1">
        <name>Mg(2+)</name>
        <dbReference type="ChEBI" id="CHEBI:18420"/>
    </cofactor>
</comment>
<proteinExistence type="predicted"/>
<dbReference type="GO" id="GO:0016833">
    <property type="term" value="F:oxo-acid-lyase activity"/>
    <property type="evidence" value="ECO:0007669"/>
    <property type="project" value="InterPro"/>
</dbReference>
<evidence type="ECO:0000313" key="6">
    <source>
        <dbReference type="EMBL" id="SCL25230.1"/>
    </source>
</evidence>
<evidence type="ECO:0000259" key="5">
    <source>
        <dbReference type="Pfam" id="PF00425"/>
    </source>
</evidence>
<sequence>MERPGLLEDDRKLTSLYYSGRLVGAGDPLRLATELARATSGPYVLYENNGTWSLASGSAYELVLYADTLRVRDADGWSTRSVGADPLQTVADAFSRCPIGGARAYGWAGFGLGHLLHGDPAAARGPLLHLVVPTREVRISLDAIDVRTVDAADLLLLTSAVDAAARAVPSAATPLPPPDPEHDADFYRKAVTSAVEEIRARRYQKVILSRLVPVDGDVDLVATYEAGRRANTPARSYLLDLGGLRCAGFSPETVVEVTAAGRVSTQPLAGTRARHGDPLLDTALRTELQADAKEVFEHAISVKLAFGELASLAVPGTVQVDDFMDVKERGSVQHLASRLSATLNSGRNAWDALAVLFPAITASGVPKAAACEAIERLENAPRGLYSGAVLTVDADGSMDAALVLRSVFQQEGRTWLRAGAGVVEQSTPERELEETAEKLRSISRYLHR</sequence>
<dbReference type="PANTHER" id="PTHR11236">
    <property type="entry name" value="AMINOBENZOATE/ANTHRANILATE SYNTHASE"/>
    <property type="match status" value="1"/>
</dbReference>
<evidence type="ECO:0000313" key="7">
    <source>
        <dbReference type="Proteomes" id="UP000198906"/>
    </source>
</evidence>
<dbReference type="NCBIfam" id="TIGR03494">
    <property type="entry name" value="salicyl_syn"/>
    <property type="match status" value="1"/>
</dbReference>
<keyword evidence="3" id="KW-0460">Magnesium</keyword>
<dbReference type="STRING" id="47866.GA0074694_4164"/>
<protein>
    <submittedName>
        <fullName evidence="6">Salicylate synthetase</fullName>
    </submittedName>
</protein>